<dbReference type="NCBIfam" id="TIGR01357">
    <property type="entry name" value="aroB"/>
    <property type="match status" value="1"/>
</dbReference>
<keyword evidence="4" id="KW-0479">Metal-binding</keyword>
<dbReference type="InterPro" id="IPR030963">
    <property type="entry name" value="DHQ_synth_fam"/>
</dbReference>
<name>A0ABU7H2D3_9SPHI</name>
<evidence type="ECO:0000256" key="10">
    <source>
        <dbReference type="NCBIfam" id="TIGR01357"/>
    </source>
</evidence>
<dbReference type="Gene3D" id="1.20.1090.10">
    <property type="entry name" value="Dehydroquinate synthase-like - alpha domain"/>
    <property type="match status" value="1"/>
</dbReference>
<accession>A0ABU7H2D3</accession>
<evidence type="ECO:0000313" key="13">
    <source>
        <dbReference type="EMBL" id="MEE1885435.1"/>
    </source>
</evidence>
<feature type="domain" description="3-dehydroquinate synthase N-terminal" evidence="11">
    <location>
        <begin position="61"/>
        <end position="171"/>
    </location>
</feature>
<dbReference type="CDD" id="cd08195">
    <property type="entry name" value="DHQS"/>
    <property type="match status" value="1"/>
</dbReference>
<dbReference type="InterPro" id="IPR050071">
    <property type="entry name" value="Dehydroquinate_synthase"/>
</dbReference>
<evidence type="ECO:0000256" key="2">
    <source>
        <dbReference type="ARBA" id="ARBA00001941"/>
    </source>
</evidence>
<dbReference type="InterPro" id="IPR016037">
    <property type="entry name" value="DHQ_synth_AroB"/>
</dbReference>
<keyword evidence="7" id="KW-0520">NAD</keyword>
<reference evidence="13 14" key="1">
    <citation type="submission" date="2024-01" db="EMBL/GenBank/DDBJ databases">
        <title>Pedobacter sp. nov., isolated from oil-contaminated soil.</title>
        <authorList>
            <person name="Le N.T.T."/>
        </authorList>
    </citation>
    <scope>NUCLEOTIDE SEQUENCE [LARGE SCALE GENOMIC DNA]</scope>
    <source>
        <strain evidence="13 14">VNH31</strain>
    </source>
</reference>
<dbReference type="PANTHER" id="PTHR43622">
    <property type="entry name" value="3-DEHYDROQUINATE SYNTHASE"/>
    <property type="match status" value="1"/>
</dbReference>
<evidence type="ECO:0000256" key="8">
    <source>
        <dbReference type="ARBA" id="ARBA00023239"/>
    </source>
</evidence>
<evidence type="ECO:0000256" key="7">
    <source>
        <dbReference type="ARBA" id="ARBA00023027"/>
    </source>
</evidence>
<evidence type="ECO:0000259" key="11">
    <source>
        <dbReference type="Pfam" id="PF01761"/>
    </source>
</evidence>
<sequence>MEISSNGKPIYFNLGFNPLLNLIEKNNYSQVFVLVDEHTSELCLPILRDGLGDFQNYSIIETQAGEQHKTIDFCIGIWNTLLDFNADRKSLLINLGGGVVTDMGGFIAATFKRGIDFVNIPTTLLSQVDASVGGKTGIDLDENKNMIGTFSIPEAVFIESEFLETLPKREILSGFAEIIKHGLIADDVLFDQILNSNLESIHPDLIIKSVTIKNKIVEHDPKEKGLRKILNFGHTIGHAIETYSLQNDPQPLNHGEAIVVGMLCEAYISTVVNKLTPEELNIIVDFLLKIYPKYSLEENAFDQILLTLAYDKKNENHQLMFSLLNRIGDCDFNINVSNELIIESLNFYQDLK</sequence>
<comment type="caution">
    <text evidence="13">The sequence shown here is derived from an EMBL/GenBank/DDBJ whole genome shotgun (WGS) entry which is preliminary data.</text>
</comment>
<evidence type="ECO:0000313" key="14">
    <source>
        <dbReference type="Proteomes" id="UP001337681"/>
    </source>
</evidence>
<dbReference type="EC" id="4.2.3.4" evidence="10"/>
<evidence type="ECO:0000256" key="1">
    <source>
        <dbReference type="ARBA" id="ARBA00001911"/>
    </source>
</evidence>
<evidence type="ECO:0000256" key="3">
    <source>
        <dbReference type="ARBA" id="ARBA00003485"/>
    </source>
</evidence>
<comment type="cofactor">
    <cofactor evidence="2">
        <name>Co(2+)</name>
        <dbReference type="ChEBI" id="CHEBI:48828"/>
    </cofactor>
</comment>
<organism evidence="13 14">
    <name type="scientific">Pedobacter flavus</name>
    <dbReference type="NCBI Taxonomy" id="3113906"/>
    <lineage>
        <taxon>Bacteria</taxon>
        <taxon>Pseudomonadati</taxon>
        <taxon>Bacteroidota</taxon>
        <taxon>Sphingobacteriia</taxon>
        <taxon>Sphingobacteriales</taxon>
        <taxon>Sphingobacteriaceae</taxon>
        <taxon>Pedobacter</taxon>
    </lineage>
</organism>
<comment type="cofactor">
    <cofactor evidence="1">
        <name>NAD(+)</name>
        <dbReference type="ChEBI" id="CHEBI:57540"/>
    </cofactor>
</comment>
<dbReference type="SUPFAM" id="SSF56796">
    <property type="entry name" value="Dehydroquinate synthase-like"/>
    <property type="match status" value="1"/>
</dbReference>
<comment type="function">
    <text evidence="3">Catalyzes the conversion of 3-deoxy-D-arabino-heptulosonate 7-phosphate (DAHP) to dehydroquinate (DHQ).</text>
</comment>
<evidence type="ECO:0000256" key="4">
    <source>
        <dbReference type="ARBA" id="ARBA00022723"/>
    </source>
</evidence>
<evidence type="ECO:0000259" key="12">
    <source>
        <dbReference type="Pfam" id="PF24621"/>
    </source>
</evidence>
<evidence type="ECO:0000256" key="6">
    <source>
        <dbReference type="ARBA" id="ARBA00022833"/>
    </source>
</evidence>
<keyword evidence="9" id="KW-0170">Cobalt</keyword>
<gene>
    <name evidence="13" type="primary">aroB</name>
    <name evidence="13" type="ORF">VRU49_08410</name>
</gene>
<feature type="domain" description="3-dehydroquinate synthase C-terminal" evidence="12">
    <location>
        <begin position="174"/>
        <end position="314"/>
    </location>
</feature>
<proteinExistence type="predicted"/>
<evidence type="ECO:0000256" key="5">
    <source>
        <dbReference type="ARBA" id="ARBA00022741"/>
    </source>
</evidence>
<dbReference type="Pfam" id="PF24621">
    <property type="entry name" value="DHQS_C"/>
    <property type="match status" value="1"/>
</dbReference>
<dbReference type="Gene3D" id="3.40.50.1970">
    <property type="match status" value="1"/>
</dbReference>
<evidence type="ECO:0000256" key="9">
    <source>
        <dbReference type="ARBA" id="ARBA00023285"/>
    </source>
</evidence>
<keyword evidence="8 13" id="KW-0456">Lyase</keyword>
<dbReference type="Proteomes" id="UP001337681">
    <property type="component" value="Unassembled WGS sequence"/>
</dbReference>
<dbReference type="RefSeq" id="WP_330146333.1">
    <property type="nucleotide sequence ID" value="NZ_JAZDQU010000002.1"/>
</dbReference>
<keyword evidence="14" id="KW-1185">Reference proteome</keyword>
<protein>
    <recommendedName>
        <fullName evidence="10">3-dehydroquinate synthase</fullName>
        <ecNumber evidence="10">4.2.3.4</ecNumber>
    </recommendedName>
</protein>
<keyword evidence="6" id="KW-0862">Zinc</keyword>
<dbReference type="EMBL" id="JAZDQU010000002">
    <property type="protein sequence ID" value="MEE1885435.1"/>
    <property type="molecule type" value="Genomic_DNA"/>
</dbReference>
<dbReference type="InterPro" id="IPR056179">
    <property type="entry name" value="DHQS_C"/>
</dbReference>
<dbReference type="PANTHER" id="PTHR43622:SF1">
    <property type="entry name" value="3-DEHYDROQUINATE SYNTHASE"/>
    <property type="match status" value="1"/>
</dbReference>
<dbReference type="PIRSF" id="PIRSF001455">
    <property type="entry name" value="DHQ_synth"/>
    <property type="match status" value="1"/>
</dbReference>
<dbReference type="Pfam" id="PF01761">
    <property type="entry name" value="DHQ_synthase"/>
    <property type="match status" value="1"/>
</dbReference>
<dbReference type="GO" id="GO:0003856">
    <property type="term" value="F:3-dehydroquinate synthase activity"/>
    <property type="evidence" value="ECO:0007669"/>
    <property type="project" value="UniProtKB-EC"/>
</dbReference>
<dbReference type="InterPro" id="IPR030960">
    <property type="entry name" value="DHQS/DOIS_N"/>
</dbReference>
<keyword evidence="5" id="KW-0547">Nucleotide-binding</keyword>